<organism evidence="2 3">
    <name type="scientific">Oceanospirillum multiglobuliferum</name>
    <dbReference type="NCBI Taxonomy" id="64969"/>
    <lineage>
        <taxon>Bacteria</taxon>
        <taxon>Pseudomonadati</taxon>
        <taxon>Pseudomonadota</taxon>
        <taxon>Gammaproteobacteria</taxon>
        <taxon>Oceanospirillales</taxon>
        <taxon>Oceanospirillaceae</taxon>
        <taxon>Oceanospirillum</taxon>
    </lineage>
</organism>
<evidence type="ECO:0000313" key="2">
    <source>
        <dbReference type="EMBL" id="OPX56789.1"/>
    </source>
</evidence>
<dbReference type="STRING" id="64969.SAMN02745127_00314"/>
<feature type="transmembrane region" description="Helical" evidence="1">
    <location>
        <begin position="6"/>
        <end position="25"/>
    </location>
</feature>
<protein>
    <recommendedName>
        <fullName evidence="4">DUF2802 domain-containing protein</fullName>
    </recommendedName>
</protein>
<sequence length="144" mass="16128">MQGFLVSLLLGALSLIAVFVAIYSIRQLSVLREQLAQNKVETEQLVQTLRNETHAMGSGSIGVGQRLLEVEKKLNYTAEKQVELEQKDSGNIPYIYAIRLVEMGASADDLVDNCGLARVEADLLALVHRELNKQKRVEQELTRY</sequence>
<dbReference type="AlphaFoldDB" id="A0A1T4L5H7"/>
<dbReference type="InterPro" id="IPR021244">
    <property type="entry name" value="DUF2802"/>
</dbReference>
<evidence type="ECO:0008006" key="4">
    <source>
        <dbReference type="Google" id="ProtNLM"/>
    </source>
</evidence>
<proteinExistence type="predicted"/>
<dbReference type="Proteomes" id="UP000191418">
    <property type="component" value="Unassembled WGS sequence"/>
</dbReference>
<reference evidence="2 3" key="1">
    <citation type="submission" date="2017-01" db="EMBL/GenBank/DDBJ databases">
        <title>Genome Sequencing of a Marine Spirillum, Oceanospirillum multiglobuliferum ATCC 33336, from Japan.</title>
        <authorList>
            <person name="Carney J.G."/>
            <person name="Trachtenberg A.M."/>
            <person name="Rheaume B.A."/>
            <person name="Linnane J.D."/>
            <person name="Pitts N.L."/>
            <person name="Mykles D.L."/>
            <person name="Maclea K.S."/>
        </authorList>
    </citation>
    <scope>NUCLEOTIDE SEQUENCE [LARGE SCALE GENOMIC DNA]</scope>
    <source>
        <strain evidence="2 3">ATCC 33336</strain>
    </source>
</reference>
<gene>
    <name evidence="2" type="ORF">BTE48_02630</name>
</gene>
<dbReference type="Pfam" id="PF10975">
    <property type="entry name" value="DUF2802"/>
    <property type="match status" value="1"/>
</dbReference>
<evidence type="ECO:0000256" key="1">
    <source>
        <dbReference type="SAM" id="Phobius"/>
    </source>
</evidence>
<keyword evidence="1" id="KW-1133">Transmembrane helix</keyword>
<keyword evidence="1" id="KW-0472">Membrane</keyword>
<keyword evidence="1" id="KW-0812">Transmembrane</keyword>
<dbReference type="RefSeq" id="WP_078743941.1">
    <property type="nucleotide sequence ID" value="NZ_FUXG01000002.1"/>
</dbReference>
<dbReference type="EMBL" id="MTSM01000002">
    <property type="protein sequence ID" value="OPX56789.1"/>
    <property type="molecule type" value="Genomic_DNA"/>
</dbReference>
<name>A0A1T4L5H7_9GAMM</name>
<accession>A0A1T4L5H7</accession>
<evidence type="ECO:0000313" key="3">
    <source>
        <dbReference type="Proteomes" id="UP000191418"/>
    </source>
</evidence>
<dbReference type="OrthoDB" id="7068231at2"/>
<keyword evidence="3" id="KW-1185">Reference proteome</keyword>
<comment type="caution">
    <text evidence="2">The sequence shown here is derived from an EMBL/GenBank/DDBJ whole genome shotgun (WGS) entry which is preliminary data.</text>
</comment>